<dbReference type="EMBL" id="ATBP01001911">
    <property type="protein sequence ID" value="ETR66548.1"/>
    <property type="molecule type" value="Genomic_DNA"/>
</dbReference>
<evidence type="ECO:0000313" key="2">
    <source>
        <dbReference type="Proteomes" id="UP000189670"/>
    </source>
</evidence>
<name>A0A1V1NVF7_9BACT</name>
<sequence length="217" mass="24383">MVLAGTYQGLWIGQIELDKVNEVASKTDTNTLQPVKHVFDMTLLLHVDQAGMVRLLKNVTMMQKKEEVDGENIVRRVLITNDSLLPEYDGIVRRDGKLIGIRLGSLSYDFPTDQTEMPLTGNLSPGNTLECTIEMDENHPTNPFRHLYHPDHQQGKNITRQIQLTISATQDNNDPDDDQFSLAGTYQESISGLHKIPIKIAGSFSIQRISEVDVLNQ</sequence>
<gene>
    <name evidence="1" type="ORF">OMM_12654</name>
</gene>
<proteinExistence type="predicted"/>
<dbReference type="AlphaFoldDB" id="A0A1V1NVF7"/>
<evidence type="ECO:0000313" key="1">
    <source>
        <dbReference type="EMBL" id="ETR66548.1"/>
    </source>
</evidence>
<comment type="caution">
    <text evidence="1">The sequence shown here is derived from an EMBL/GenBank/DDBJ whole genome shotgun (WGS) entry which is preliminary data.</text>
</comment>
<accession>A0A1V1NVF7</accession>
<organism evidence="1 2">
    <name type="scientific">Candidatus Magnetoglobus multicellularis str. Araruama</name>
    <dbReference type="NCBI Taxonomy" id="890399"/>
    <lineage>
        <taxon>Bacteria</taxon>
        <taxon>Pseudomonadati</taxon>
        <taxon>Thermodesulfobacteriota</taxon>
        <taxon>Desulfobacteria</taxon>
        <taxon>Desulfobacterales</taxon>
        <taxon>Desulfobacteraceae</taxon>
        <taxon>Candidatus Magnetoglobus</taxon>
    </lineage>
</organism>
<protein>
    <submittedName>
        <fullName evidence="1">Uncharacterized protein</fullName>
    </submittedName>
</protein>
<reference evidence="2" key="1">
    <citation type="submission" date="2012-11" db="EMBL/GenBank/DDBJ databases">
        <authorList>
            <person name="Lucero-Rivera Y.E."/>
            <person name="Tovar-Ramirez D."/>
        </authorList>
    </citation>
    <scope>NUCLEOTIDE SEQUENCE [LARGE SCALE GENOMIC DNA]</scope>
    <source>
        <strain evidence="2">Araruama</strain>
    </source>
</reference>
<dbReference type="Proteomes" id="UP000189670">
    <property type="component" value="Unassembled WGS sequence"/>
</dbReference>